<proteinExistence type="predicted"/>
<comment type="subcellular location">
    <subcellularLocation>
        <location evidence="1">Nucleus</location>
    </subcellularLocation>
</comment>
<protein>
    <submittedName>
        <fullName evidence="8">WRKY48</fullName>
    </submittedName>
</protein>
<feature type="region of interest" description="Disordered" evidence="6">
    <location>
        <begin position="187"/>
        <end position="210"/>
    </location>
</feature>
<evidence type="ECO:0000256" key="2">
    <source>
        <dbReference type="ARBA" id="ARBA00023015"/>
    </source>
</evidence>
<evidence type="ECO:0000259" key="7">
    <source>
        <dbReference type="PROSITE" id="PS50811"/>
    </source>
</evidence>
<evidence type="ECO:0000256" key="1">
    <source>
        <dbReference type="ARBA" id="ARBA00004123"/>
    </source>
</evidence>
<dbReference type="STRING" id="35608.A0A2U1MZD2"/>
<dbReference type="FunFam" id="2.20.25.80:FF:000003">
    <property type="entry name" value="WRKY transcription factor 57"/>
    <property type="match status" value="1"/>
</dbReference>
<dbReference type="OrthoDB" id="693960at2759"/>
<evidence type="ECO:0000256" key="4">
    <source>
        <dbReference type="ARBA" id="ARBA00023163"/>
    </source>
</evidence>
<reference evidence="8 9" key="1">
    <citation type="journal article" date="2018" name="Mol. Plant">
        <title>The genome of Artemisia annua provides insight into the evolution of Asteraceae family and artemisinin biosynthesis.</title>
        <authorList>
            <person name="Shen Q."/>
            <person name="Zhang L."/>
            <person name="Liao Z."/>
            <person name="Wang S."/>
            <person name="Yan T."/>
            <person name="Shi P."/>
            <person name="Liu M."/>
            <person name="Fu X."/>
            <person name="Pan Q."/>
            <person name="Wang Y."/>
            <person name="Lv Z."/>
            <person name="Lu X."/>
            <person name="Zhang F."/>
            <person name="Jiang W."/>
            <person name="Ma Y."/>
            <person name="Chen M."/>
            <person name="Hao X."/>
            <person name="Li L."/>
            <person name="Tang Y."/>
            <person name="Lv G."/>
            <person name="Zhou Y."/>
            <person name="Sun X."/>
            <person name="Brodelius P.E."/>
            <person name="Rose J.K.C."/>
            <person name="Tang K."/>
        </authorList>
    </citation>
    <scope>NUCLEOTIDE SEQUENCE [LARGE SCALE GENOMIC DNA]</scope>
    <source>
        <strain evidence="9">cv. Huhao1</strain>
        <tissue evidence="8">Leaf</tissue>
    </source>
</reference>
<dbReference type="InterPro" id="IPR003657">
    <property type="entry name" value="WRKY_dom"/>
</dbReference>
<organism evidence="8 9">
    <name type="scientific">Artemisia annua</name>
    <name type="common">Sweet wormwood</name>
    <dbReference type="NCBI Taxonomy" id="35608"/>
    <lineage>
        <taxon>Eukaryota</taxon>
        <taxon>Viridiplantae</taxon>
        <taxon>Streptophyta</taxon>
        <taxon>Embryophyta</taxon>
        <taxon>Tracheophyta</taxon>
        <taxon>Spermatophyta</taxon>
        <taxon>Magnoliopsida</taxon>
        <taxon>eudicotyledons</taxon>
        <taxon>Gunneridae</taxon>
        <taxon>Pentapetalae</taxon>
        <taxon>asterids</taxon>
        <taxon>campanulids</taxon>
        <taxon>Asterales</taxon>
        <taxon>Asteraceae</taxon>
        <taxon>Asteroideae</taxon>
        <taxon>Anthemideae</taxon>
        <taxon>Artemisiinae</taxon>
        <taxon>Artemisia</taxon>
    </lineage>
</organism>
<dbReference type="InterPro" id="IPR044810">
    <property type="entry name" value="WRKY_plant"/>
</dbReference>
<keyword evidence="9" id="KW-1185">Reference proteome</keyword>
<dbReference type="SMART" id="SM00774">
    <property type="entry name" value="WRKY"/>
    <property type="match status" value="1"/>
</dbReference>
<evidence type="ECO:0000256" key="5">
    <source>
        <dbReference type="ARBA" id="ARBA00023242"/>
    </source>
</evidence>
<dbReference type="InterPro" id="IPR036576">
    <property type="entry name" value="WRKY_dom_sf"/>
</dbReference>
<comment type="caution">
    <text evidence="8">The sequence shown here is derived from an EMBL/GenBank/DDBJ whole genome shotgun (WGS) entry which is preliminary data.</text>
</comment>
<feature type="compositionally biased region" description="Low complexity" evidence="6">
    <location>
        <begin position="74"/>
        <end position="88"/>
    </location>
</feature>
<dbReference type="PANTHER" id="PTHR31221:SF350">
    <property type="entry name" value="WRKY TRANSCRIPTION FACTOR 48-RELATED"/>
    <property type="match status" value="1"/>
</dbReference>
<keyword evidence="5" id="KW-0539">Nucleus</keyword>
<dbReference type="GO" id="GO:0003700">
    <property type="term" value="F:DNA-binding transcription factor activity"/>
    <property type="evidence" value="ECO:0007669"/>
    <property type="project" value="InterPro"/>
</dbReference>
<gene>
    <name evidence="8" type="ORF">CTI12_AA325030</name>
</gene>
<feature type="compositionally biased region" description="Polar residues" evidence="6">
    <location>
        <begin position="188"/>
        <end position="198"/>
    </location>
</feature>
<evidence type="ECO:0000313" key="8">
    <source>
        <dbReference type="EMBL" id="PWA66603.1"/>
    </source>
</evidence>
<keyword evidence="3" id="KW-0238">DNA-binding</keyword>
<dbReference type="GO" id="GO:0043565">
    <property type="term" value="F:sequence-specific DNA binding"/>
    <property type="evidence" value="ECO:0007669"/>
    <property type="project" value="InterPro"/>
</dbReference>
<keyword evidence="4" id="KW-0804">Transcription</keyword>
<dbReference type="EMBL" id="PKPP01003995">
    <property type="protein sequence ID" value="PWA66603.1"/>
    <property type="molecule type" value="Genomic_DNA"/>
</dbReference>
<dbReference type="PANTHER" id="PTHR31221">
    <property type="entry name" value="WRKY TRANSCRIPTION FACTOR PROTEIN 1-RELATED"/>
    <property type="match status" value="1"/>
</dbReference>
<dbReference type="Gene3D" id="2.20.25.80">
    <property type="entry name" value="WRKY domain"/>
    <property type="match status" value="1"/>
</dbReference>
<evidence type="ECO:0000256" key="6">
    <source>
        <dbReference type="SAM" id="MobiDB-lite"/>
    </source>
</evidence>
<evidence type="ECO:0000256" key="3">
    <source>
        <dbReference type="ARBA" id="ARBA00023125"/>
    </source>
</evidence>
<dbReference type="SUPFAM" id="SSF118290">
    <property type="entry name" value="WRKY DNA-binding domain"/>
    <property type="match status" value="1"/>
</dbReference>
<dbReference type="GO" id="GO:0005634">
    <property type="term" value="C:nucleus"/>
    <property type="evidence" value="ECO:0007669"/>
    <property type="project" value="UniProtKB-SubCell"/>
</dbReference>
<evidence type="ECO:0000313" key="9">
    <source>
        <dbReference type="Proteomes" id="UP000245207"/>
    </source>
</evidence>
<dbReference type="AlphaFoldDB" id="A0A2U1MZD2"/>
<dbReference type="Proteomes" id="UP000245207">
    <property type="component" value="Unassembled WGS sequence"/>
</dbReference>
<sequence>MANSAFSDQVPSLYGGGYYDINPQGYLDMLAFQDYGGASLFDMLQQPTPPQANLVVEPHAPPASAMQETSDLVNTPTTNSSSISSSSNEHVNEGDDQENNNNTRSDNDEEEKTTTNKQLKAKKKNPKKQREPRFAFMTKTEVDHLDDGYRWRKYGQKAVKNSPFPRSYYRCTSASCGVKKRVERSSEDPSTVVTTYEGTHTHPCPITPRGMLPETTTYGGLNGGAGGVSSFLLPQIHYPQPSQSFFHNHINSFNFNNTTTTTTSTIPSTYSHYIREEQSYPLSLSPSLLKDNGLLQDMVSFQIRKEEPKDELS</sequence>
<feature type="region of interest" description="Disordered" evidence="6">
    <location>
        <begin position="51"/>
        <end position="132"/>
    </location>
</feature>
<name>A0A2U1MZD2_ARTAN</name>
<accession>A0A2U1MZD2</accession>
<dbReference type="Pfam" id="PF03106">
    <property type="entry name" value="WRKY"/>
    <property type="match status" value="1"/>
</dbReference>
<keyword evidence="2" id="KW-0805">Transcription regulation</keyword>
<feature type="domain" description="WRKY" evidence="7">
    <location>
        <begin position="140"/>
        <end position="205"/>
    </location>
</feature>
<dbReference type="PROSITE" id="PS50811">
    <property type="entry name" value="WRKY"/>
    <property type="match status" value="1"/>
</dbReference>